<proteinExistence type="predicted"/>
<accession>A0ACC7NPA9</accession>
<reference evidence="1 2" key="1">
    <citation type="journal article" date="2024" name="Chem. Sci.">
        <title>Discovery of megapolipeptins by genome mining of a Burkholderiales bacteria collection.</title>
        <authorList>
            <person name="Paulo B.S."/>
            <person name="Recchia M.J.J."/>
            <person name="Lee S."/>
            <person name="Fergusson C.H."/>
            <person name="Romanowski S.B."/>
            <person name="Hernandez A."/>
            <person name="Krull N."/>
            <person name="Liu D.Y."/>
            <person name="Cavanagh H."/>
            <person name="Bos A."/>
            <person name="Gray C.A."/>
            <person name="Murphy B.T."/>
            <person name="Linington R.G."/>
            <person name="Eustaquio A.S."/>
        </authorList>
    </citation>
    <scope>NUCLEOTIDE SEQUENCE [LARGE SCALE GENOMIC DNA]</scope>
    <source>
        <strain evidence="1 2">RL18-126-BIB-B</strain>
    </source>
</reference>
<keyword evidence="2" id="KW-1185">Reference proteome</keyword>
<dbReference type="EMBL" id="JAQQDW010000206">
    <property type="protein sequence ID" value="MFM0109355.1"/>
    <property type="molecule type" value="Genomic_DNA"/>
</dbReference>
<dbReference type="Proteomes" id="UP001629235">
    <property type="component" value="Unassembled WGS sequence"/>
</dbReference>
<comment type="caution">
    <text evidence="1">The sequence shown here is derived from an EMBL/GenBank/DDBJ whole genome shotgun (WGS) entry which is preliminary data.</text>
</comment>
<evidence type="ECO:0000313" key="1">
    <source>
        <dbReference type="EMBL" id="MFM0109355.1"/>
    </source>
</evidence>
<name>A0ACC7NPA9_9BURK</name>
<evidence type="ECO:0000313" key="2">
    <source>
        <dbReference type="Proteomes" id="UP001629235"/>
    </source>
</evidence>
<gene>
    <name evidence="1" type="ORF">PQR01_39825</name>
</gene>
<protein>
    <submittedName>
        <fullName evidence="1">ABC transporter substrate-binding protein</fullName>
    </submittedName>
</protein>
<sequence>MTIEPSVVTAFTPTGKLRASINLGNPILANRHPESGEPFGVSVDLARAFAAKLGVELELVVFDAAGKSVQAVSEERADFGFFAVDPLRGETIAFTAPYVLIEGFYLVRDESPVRTNQDVDQPHNRVAVGKGSAYDLFLSRELKTAQIVRAPTSPDVVPTFLEQQLDVAAGVKQQLEADARETPGLRLLDERFMVIRQAMGTSRSRGAAAANALGNFVEEMKASGFVADSLARHGIAGASVAPKCRSWKAGG</sequence>
<organism evidence="1 2">
    <name type="scientific">Paraburkholderia rhynchosiae</name>
    <dbReference type="NCBI Taxonomy" id="487049"/>
    <lineage>
        <taxon>Bacteria</taxon>
        <taxon>Pseudomonadati</taxon>
        <taxon>Pseudomonadota</taxon>
        <taxon>Betaproteobacteria</taxon>
        <taxon>Burkholderiales</taxon>
        <taxon>Burkholderiaceae</taxon>
        <taxon>Paraburkholderia</taxon>
    </lineage>
</organism>